<evidence type="ECO:0000256" key="5">
    <source>
        <dbReference type="ARBA" id="ARBA00022989"/>
    </source>
</evidence>
<feature type="transmembrane region" description="Helical" evidence="7">
    <location>
        <begin position="54"/>
        <end position="78"/>
    </location>
</feature>
<evidence type="ECO:0000256" key="3">
    <source>
        <dbReference type="ARBA" id="ARBA00022475"/>
    </source>
</evidence>
<feature type="transmembrane region" description="Helical" evidence="7">
    <location>
        <begin position="286"/>
        <end position="303"/>
    </location>
</feature>
<feature type="transmembrane region" description="Helical" evidence="7">
    <location>
        <begin position="85"/>
        <end position="103"/>
    </location>
</feature>
<proteinExistence type="predicted"/>
<evidence type="ECO:0000313" key="9">
    <source>
        <dbReference type="EMBL" id="ASQ31168.1"/>
    </source>
</evidence>
<gene>
    <name evidence="9" type="ORF">CAV_1562</name>
</gene>
<feature type="transmembrane region" description="Helical" evidence="7">
    <location>
        <begin position="175"/>
        <end position="195"/>
    </location>
</feature>
<dbReference type="InterPro" id="IPR011701">
    <property type="entry name" value="MFS"/>
</dbReference>
<accession>A0A222MZP4</accession>
<dbReference type="PANTHER" id="PTHR23517:SF3">
    <property type="entry name" value="INTEGRAL MEMBRANE TRANSPORT PROTEIN"/>
    <property type="match status" value="1"/>
</dbReference>
<protein>
    <submittedName>
        <fullName evidence="9">Major facilitator superfamily transporter</fullName>
    </submittedName>
</protein>
<keyword evidence="10" id="KW-1185">Reference proteome</keyword>
<dbReference type="PANTHER" id="PTHR23517">
    <property type="entry name" value="RESISTANCE PROTEIN MDTM, PUTATIVE-RELATED-RELATED"/>
    <property type="match status" value="1"/>
</dbReference>
<dbReference type="SUPFAM" id="SSF103473">
    <property type="entry name" value="MFS general substrate transporter"/>
    <property type="match status" value="1"/>
</dbReference>
<evidence type="ECO:0000256" key="4">
    <source>
        <dbReference type="ARBA" id="ARBA00022692"/>
    </source>
</evidence>
<evidence type="ECO:0000259" key="8">
    <source>
        <dbReference type="PROSITE" id="PS50850"/>
    </source>
</evidence>
<dbReference type="Pfam" id="PF07690">
    <property type="entry name" value="MFS_1"/>
    <property type="match status" value="2"/>
</dbReference>
<evidence type="ECO:0000313" key="10">
    <source>
        <dbReference type="Proteomes" id="UP000201169"/>
    </source>
</evidence>
<keyword evidence="6 7" id="KW-0472">Membrane</keyword>
<keyword evidence="3" id="KW-1003">Cell membrane</keyword>
<name>A0A222MZP4_9BACT</name>
<dbReference type="Proteomes" id="UP000201169">
    <property type="component" value="Chromosome"/>
</dbReference>
<dbReference type="InterPro" id="IPR050171">
    <property type="entry name" value="MFS_Transporters"/>
</dbReference>
<dbReference type="PROSITE" id="PS50850">
    <property type="entry name" value="MFS"/>
    <property type="match status" value="1"/>
</dbReference>
<evidence type="ECO:0000256" key="1">
    <source>
        <dbReference type="ARBA" id="ARBA00004651"/>
    </source>
</evidence>
<evidence type="ECO:0000256" key="7">
    <source>
        <dbReference type="SAM" id="Phobius"/>
    </source>
</evidence>
<feature type="transmembrane region" description="Helical" evidence="7">
    <location>
        <begin position="345"/>
        <end position="364"/>
    </location>
</feature>
<feature type="domain" description="Major facilitator superfamily (MFS) profile" evidence="8">
    <location>
        <begin position="17"/>
        <end position="398"/>
    </location>
</feature>
<feature type="transmembrane region" description="Helical" evidence="7">
    <location>
        <begin position="255"/>
        <end position="274"/>
    </location>
</feature>
<reference evidence="9 10" key="1">
    <citation type="submission" date="2017-07" db="EMBL/GenBank/DDBJ databases">
        <title>Analysis of two Campylobacter avium genomes and identification of a novel hippuricase gene.</title>
        <authorList>
            <person name="Miller W.G."/>
            <person name="Chapman M.H."/>
            <person name="Yee E."/>
            <person name="Revez J."/>
            <person name="Bono J.L."/>
            <person name="Rossi M."/>
        </authorList>
    </citation>
    <scope>NUCLEOTIDE SEQUENCE [LARGE SCALE GENOMIC DNA]</scope>
    <source>
        <strain evidence="9 10">LMG 24591</strain>
    </source>
</reference>
<dbReference type="InterPro" id="IPR001958">
    <property type="entry name" value="Tet-R_TetA/multi-R_MdtG-like"/>
</dbReference>
<feature type="transmembrane region" description="Helical" evidence="7">
    <location>
        <begin position="215"/>
        <end position="235"/>
    </location>
</feature>
<comment type="subcellular location">
    <subcellularLocation>
        <location evidence="1">Cell membrane</location>
        <topology evidence="1">Multi-pass membrane protein</topology>
    </subcellularLocation>
</comment>
<dbReference type="GO" id="GO:0022857">
    <property type="term" value="F:transmembrane transporter activity"/>
    <property type="evidence" value="ECO:0007669"/>
    <property type="project" value="InterPro"/>
</dbReference>
<feature type="transmembrane region" description="Helical" evidence="7">
    <location>
        <begin position="149"/>
        <end position="169"/>
    </location>
</feature>
<feature type="transmembrane region" description="Helical" evidence="7">
    <location>
        <begin position="115"/>
        <end position="137"/>
    </location>
</feature>
<dbReference type="EMBL" id="CP022347">
    <property type="protein sequence ID" value="ASQ31168.1"/>
    <property type="molecule type" value="Genomic_DNA"/>
</dbReference>
<evidence type="ECO:0000256" key="6">
    <source>
        <dbReference type="ARBA" id="ARBA00023136"/>
    </source>
</evidence>
<dbReference type="OrthoDB" id="9812221at2"/>
<dbReference type="Gene3D" id="1.20.1250.20">
    <property type="entry name" value="MFS general substrate transporter like domains"/>
    <property type="match status" value="1"/>
</dbReference>
<dbReference type="CDD" id="cd17473">
    <property type="entry name" value="MFS_arabinose_efflux_permease_like"/>
    <property type="match status" value="1"/>
</dbReference>
<feature type="transmembrane region" description="Helical" evidence="7">
    <location>
        <begin position="376"/>
        <end position="393"/>
    </location>
</feature>
<dbReference type="GO" id="GO:0005886">
    <property type="term" value="C:plasma membrane"/>
    <property type="evidence" value="ECO:0007669"/>
    <property type="project" value="UniProtKB-SubCell"/>
</dbReference>
<dbReference type="InterPro" id="IPR020846">
    <property type="entry name" value="MFS_dom"/>
</dbReference>
<dbReference type="RefSeq" id="WP_094325978.1">
    <property type="nucleotide sequence ID" value="NZ_CP022347.1"/>
</dbReference>
<dbReference type="InterPro" id="IPR036259">
    <property type="entry name" value="MFS_trans_sf"/>
</dbReference>
<sequence>MTKFDKKMISLTERLRFKIAIFSVAMMTVLGASLISPALPSISKHFHYVENIELLSGLVLTIPALSTALFSPLAGYLLDKFGKLVFLYPATILWILVGFSGYFVDNIYLLLLSRFVLGMATAFITTAASALLGDYYAVGAGRKDKALSLQGLFLAFGGAVMTMIGGFLASFSWNYVFIVYLSGFLIFFFCIFYLFEPRVNKNKKALRDEKQRQKVDYKPFVPTYFMGFFVIMMYYLISVQFPHYIEHNLGLDAKYIGFAMSASAISYGIFSFLYKDVVKILGIKKIYIYSLVLQSCSFFMVYISDSFFITILSLFIFGGAGGLVIVNNSAYLLGLAPSYAKARIYSILASCMFLGQFISPFITTPLTQSFGIKNEFLIWALTLLLVGLSYCFFKEKKA</sequence>
<dbReference type="PRINTS" id="PR01035">
    <property type="entry name" value="TCRTETA"/>
</dbReference>
<dbReference type="KEGG" id="cavi:CAV_1562"/>
<organism evidence="9 10">
    <name type="scientific">Campylobacter avium LMG 24591</name>
    <dbReference type="NCBI Taxonomy" id="522484"/>
    <lineage>
        <taxon>Bacteria</taxon>
        <taxon>Pseudomonadati</taxon>
        <taxon>Campylobacterota</taxon>
        <taxon>Epsilonproteobacteria</taxon>
        <taxon>Campylobacterales</taxon>
        <taxon>Campylobacteraceae</taxon>
        <taxon>Campylobacter</taxon>
    </lineage>
</organism>
<feature type="transmembrane region" description="Helical" evidence="7">
    <location>
        <begin position="20"/>
        <end position="42"/>
    </location>
</feature>
<dbReference type="AlphaFoldDB" id="A0A222MZP4"/>
<keyword evidence="5 7" id="KW-1133">Transmembrane helix</keyword>
<keyword evidence="4 7" id="KW-0812">Transmembrane</keyword>
<feature type="transmembrane region" description="Helical" evidence="7">
    <location>
        <begin position="309"/>
        <end position="333"/>
    </location>
</feature>
<keyword evidence="2" id="KW-0813">Transport</keyword>
<evidence type="ECO:0000256" key="2">
    <source>
        <dbReference type="ARBA" id="ARBA00022448"/>
    </source>
</evidence>